<sequence>MATDRLSLYKIALVACGERTIASLSEPREPRRLLDEVWNRGSGVVKYVLEQGLWNFAIRTSKLDSSSSISTSFGYTFTFEMPSDYVRLVELSSGEYFTQPMTRYEIEQASLYADVDPIYMRYISDNSSYGSDLSLWPETVSLWTGHWMGVQIAPALKNDLDMDRLERRTRRYLHDARSKDAQQDPTRWPPLSSWASARLNRIGHGGRRDRGSRGSLIG</sequence>
<organism evidence="1">
    <name type="scientific">marine sediment metagenome</name>
    <dbReference type="NCBI Taxonomy" id="412755"/>
    <lineage>
        <taxon>unclassified sequences</taxon>
        <taxon>metagenomes</taxon>
        <taxon>ecological metagenomes</taxon>
    </lineage>
</organism>
<name>A0A0F9JZ72_9ZZZZ</name>
<gene>
    <name evidence="1" type="ORF">LCGC14_1766550</name>
</gene>
<comment type="caution">
    <text evidence="1">The sequence shown here is derived from an EMBL/GenBank/DDBJ whole genome shotgun (WGS) entry which is preliminary data.</text>
</comment>
<protein>
    <submittedName>
        <fullName evidence="1">Uncharacterized protein</fullName>
    </submittedName>
</protein>
<reference evidence="1" key="1">
    <citation type="journal article" date="2015" name="Nature">
        <title>Complex archaea that bridge the gap between prokaryotes and eukaryotes.</title>
        <authorList>
            <person name="Spang A."/>
            <person name="Saw J.H."/>
            <person name="Jorgensen S.L."/>
            <person name="Zaremba-Niedzwiedzka K."/>
            <person name="Martijn J."/>
            <person name="Lind A.E."/>
            <person name="van Eijk R."/>
            <person name="Schleper C."/>
            <person name="Guy L."/>
            <person name="Ettema T.J."/>
        </authorList>
    </citation>
    <scope>NUCLEOTIDE SEQUENCE</scope>
</reference>
<evidence type="ECO:0000313" key="1">
    <source>
        <dbReference type="EMBL" id="KKM04208.1"/>
    </source>
</evidence>
<dbReference type="AlphaFoldDB" id="A0A0F9JZ72"/>
<proteinExistence type="predicted"/>
<accession>A0A0F9JZ72</accession>
<dbReference type="EMBL" id="LAZR01016507">
    <property type="protein sequence ID" value="KKM04208.1"/>
    <property type="molecule type" value="Genomic_DNA"/>
</dbReference>